<proteinExistence type="predicted"/>
<dbReference type="Proteomes" id="UP000826651">
    <property type="component" value="Unassembled WGS sequence"/>
</dbReference>
<dbReference type="EMBL" id="JAGSHT010000013">
    <property type="protein sequence ID" value="MBZ2197368.1"/>
    <property type="molecule type" value="Genomic_DNA"/>
</dbReference>
<organism evidence="2 3">
    <name type="scientific">Occultella gossypii</name>
    <dbReference type="NCBI Taxonomy" id="2800820"/>
    <lineage>
        <taxon>Bacteria</taxon>
        <taxon>Bacillati</taxon>
        <taxon>Actinomycetota</taxon>
        <taxon>Actinomycetes</taxon>
        <taxon>Micrococcales</taxon>
        <taxon>Ruaniaceae</taxon>
        <taxon>Occultella</taxon>
    </lineage>
</organism>
<dbReference type="InterPro" id="IPR041664">
    <property type="entry name" value="AAA_16"/>
</dbReference>
<evidence type="ECO:0000259" key="1">
    <source>
        <dbReference type="SMART" id="SM00382"/>
    </source>
</evidence>
<dbReference type="Pfam" id="PF13191">
    <property type="entry name" value="AAA_16"/>
    <property type="match status" value="1"/>
</dbReference>
<evidence type="ECO:0000313" key="2">
    <source>
        <dbReference type="EMBL" id="MBZ2197368.1"/>
    </source>
</evidence>
<sequence length="804" mass="89229">MSFDTGCAALVALKQRESASEWLGTRNEAQTRFDVIDHMLSAVLDWPSESITVEQYAADGYTDYELREIGTIAIVEAKKEGAAFVLPMDTKSGTCGIRALIGDRSNASLKSAMEQVMRYAGSRGVAPCVVTNGHQWVAFLGSRNDGVAPLDGKALVYPSLEAIEEHFVTFYNCLSYDGLRAKRIFSQLSTGTHAPPPPLSSALTSYPGVKRRNNMQTNLQIMGEVMLEDMPQEEKYSDLFLERCYATSGALSSYAEISRELLTSRTAAVLGERGQLEEPASLKKGVNPVLSEEALSAAASHRPIVLLGGVGVGKSTFIQHLVRIDAKPVFQDAIAVTVDYGRGATFSSPAEYAVERIRETLLEDFDIDIDDAAFVEDLYRKDIERFDRGVDGQLKDVDSQAYLLRRIDFLRGLIGNKSDHLRRAINRIVRSHHRQVVIFLDNVDQRDHDVQNLVFLAANELAASWDATVFVTLRPETYYESQRYGAVSGYHPRVFAISPPRTDVMLQKRVDFALQVLEGGGDVRTNGGGLTLASENLELFLRVLEGNFRRNRELLALIDNLAGGNMRRALSFVTQFVGSGHVDTVKIVEVEKRNPGDYFIPIHEFLRSLMYGDNEYYDPQTSPIANMFAVDRPERRNHFLLPLALAYVLSRGDAKDSAGYIEVSDVYSHLQGQGFDLEAVSFALNYLARFRLIEAPLTDFNAAHAERARITMVGAYTLNKLIPLFTYCDAVVVDVPIIDTSVRPRIASAYFIGERLARARAFQVYLDEAWAESGLDESGWSWPAVSAELGRDIGKIEVRTSSAS</sequence>
<comment type="caution">
    <text evidence="2">The sequence shown here is derived from an EMBL/GenBank/DDBJ whole genome shotgun (WGS) entry which is preliminary data.</text>
</comment>
<evidence type="ECO:0000313" key="3">
    <source>
        <dbReference type="Proteomes" id="UP000826651"/>
    </source>
</evidence>
<feature type="domain" description="AAA+ ATPase" evidence="1">
    <location>
        <begin position="300"/>
        <end position="483"/>
    </location>
</feature>
<accession>A0ABS7SBW2</accession>
<name>A0ABS7SBW2_9MICO</name>
<keyword evidence="3" id="KW-1185">Reference proteome</keyword>
<gene>
    <name evidence="2" type="ORF">KCQ71_14490</name>
</gene>
<dbReference type="SMART" id="SM00382">
    <property type="entry name" value="AAA"/>
    <property type="match status" value="1"/>
</dbReference>
<dbReference type="SUPFAM" id="SSF52540">
    <property type="entry name" value="P-loop containing nucleoside triphosphate hydrolases"/>
    <property type="match status" value="1"/>
</dbReference>
<dbReference type="InterPro" id="IPR003593">
    <property type="entry name" value="AAA+_ATPase"/>
</dbReference>
<reference evidence="2 3" key="1">
    <citation type="submission" date="2021-04" db="EMBL/GenBank/DDBJ databases">
        <title>Ruania sp. nov., isolated from sandy soil of mangrove forest.</title>
        <authorList>
            <person name="Ge X."/>
            <person name="Huang R."/>
            <person name="Liu W."/>
        </authorList>
    </citation>
    <scope>NUCLEOTIDE SEQUENCE [LARGE SCALE GENOMIC DNA]</scope>
    <source>
        <strain evidence="2 3">N2-46</strain>
    </source>
</reference>
<dbReference type="InterPro" id="IPR027417">
    <property type="entry name" value="P-loop_NTPase"/>
</dbReference>
<protein>
    <submittedName>
        <fullName evidence="2">AAA family ATPase</fullName>
    </submittedName>
</protein>
<dbReference type="RefSeq" id="WP_223407091.1">
    <property type="nucleotide sequence ID" value="NZ_JAGSHT010000013.1"/>
</dbReference>